<dbReference type="InterPro" id="IPR006336">
    <property type="entry name" value="GCS2"/>
</dbReference>
<dbReference type="SUPFAM" id="SSF55931">
    <property type="entry name" value="Glutamine synthetase/guanido kinase"/>
    <property type="match status" value="1"/>
</dbReference>
<protein>
    <recommendedName>
        <fullName evidence="4">Putative glutamate--cysteine ligase 2</fullName>
        <ecNumber evidence="4">6.3.2.2</ecNumber>
    </recommendedName>
    <alternativeName>
        <fullName evidence="4">Gamma-glutamylcysteine synthetase 2</fullName>
        <shortName evidence="4">GCS 2</shortName>
        <shortName evidence="4">Gamma-GCS 2</shortName>
    </alternativeName>
</protein>
<sequence length="377" mass="43710">MQVLPFKQSNLGTIGVEVELQIINSDSFKLTSWAKEILDELENTKYQNRVNHEITQGMIEINTTVHESPEDVHSELLELQAVLLKLVHNKKITYCGGGTHPFQDWHDQKIFPDPRYKRVLKKFQFLCQQATIFGQHVHFGCETAEDAIYLTHALAQYTPHFIALSSSSPFFQSIDSGFCSSRNTQFNAFPICGYMPFIENWNEFSKYFFHLKHLGLVESMKDVYWDIRPKPEFGTVEVRILDTPLTLKRAAALAAFIQALSLYLIQEKPITPSKEFYFLYSSNRFQASRYGMEGKRADCINYQNHIIRDELLELFETLKPYSKEKSTGELFNDLHQSVIQNECDATLLREKYNDTHSLEAVVAEQCNRWLKHSGDRL</sequence>
<dbReference type="InterPro" id="IPR011793">
    <property type="entry name" value="YbdK"/>
</dbReference>
<dbReference type="OrthoDB" id="9769628at2"/>
<dbReference type="NCBIfam" id="NF010040">
    <property type="entry name" value="PRK13516.1"/>
    <property type="match status" value="1"/>
</dbReference>
<dbReference type="EC" id="6.3.2.2" evidence="4"/>
<dbReference type="GO" id="GO:0042398">
    <property type="term" value="P:modified amino acid biosynthetic process"/>
    <property type="evidence" value="ECO:0007669"/>
    <property type="project" value="InterPro"/>
</dbReference>
<dbReference type="HAMAP" id="MF_01609">
    <property type="entry name" value="Glu_cys_ligase_2"/>
    <property type="match status" value="1"/>
</dbReference>
<comment type="function">
    <text evidence="4">ATP-dependent carboxylate-amine ligase which exhibits weak glutamate--cysteine ligase activity.</text>
</comment>
<dbReference type="GO" id="GO:0005524">
    <property type="term" value="F:ATP binding"/>
    <property type="evidence" value="ECO:0007669"/>
    <property type="project" value="UniProtKB-KW"/>
</dbReference>
<dbReference type="Proteomes" id="UP000630149">
    <property type="component" value="Unassembled WGS sequence"/>
</dbReference>
<dbReference type="AlphaFoldDB" id="A0A917JM97"/>
<keyword evidence="1 4" id="KW-0436">Ligase</keyword>
<dbReference type="Pfam" id="PF04107">
    <property type="entry name" value="GCS2"/>
    <property type="match status" value="1"/>
</dbReference>
<organism evidence="5 6">
    <name type="scientific">Legionella impletisoli</name>
    <dbReference type="NCBI Taxonomy" id="343510"/>
    <lineage>
        <taxon>Bacteria</taxon>
        <taxon>Pseudomonadati</taxon>
        <taxon>Pseudomonadota</taxon>
        <taxon>Gammaproteobacteria</taxon>
        <taxon>Legionellales</taxon>
        <taxon>Legionellaceae</taxon>
        <taxon>Legionella</taxon>
    </lineage>
</organism>
<evidence type="ECO:0000256" key="3">
    <source>
        <dbReference type="ARBA" id="ARBA00022840"/>
    </source>
</evidence>
<dbReference type="InterPro" id="IPR014746">
    <property type="entry name" value="Gln_synth/guanido_kin_cat_dom"/>
</dbReference>
<evidence type="ECO:0000256" key="2">
    <source>
        <dbReference type="ARBA" id="ARBA00022741"/>
    </source>
</evidence>
<evidence type="ECO:0000313" key="5">
    <source>
        <dbReference type="EMBL" id="GGI76564.1"/>
    </source>
</evidence>
<proteinExistence type="inferred from homology"/>
<evidence type="ECO:0000256" key="4">
    <source>
        <dbReference type="HAMAP-Rule" id="MF_01609"/>
    </source>
</evidence>
<dbReference type="NCBIfam" id="TIGR02050">
    <property type="entry name" value="gshA_cyan_rel"/>
    <property type="match status" value="1"/>
</dbReference>
<dbReference type="InterPro" id="IPR050141">
    <property type="entry name" value="GCL_type2/YbdK_subfam"/>
</dbReference>
<comment type="catalytic activity">
    <reaction evidence="4">
        <text>L-cysteine + L-glutamate + ATP = gamma-L-glutamyl-L-cysteine + ADP + phosphate + H(+)</text>
        <dbReference type="Rhea" id="RHEA:13285"/>
        <dbReference type="ChEBI" id="CHEBI:15378"/>
        <dbReference type="ChEBI" id="CHEBI:29985"/>
        <dbReference type="ChEBI" id="CHEBI:30616"/>
        <dbReference type="ChEBI" id="CHEBI:35235"/>
        <dbReference type="ChEBI" id="CHEBI:43474"/>
        <dbReference type="ChEBI" id="CHEBI:58173"/>
        <dbReference type="ChEBI" id="CHEBI:456216"/>
        <dbReference type="EC" id="6.3.2.2"/>
    </reaction>
</comment>
<evidence type="ECO:0000256" key="1">
    <source>
        <dbReference type="ARBA" id="ARBA00022598"/>
    </source>
</evidence>
<comment type="caution">
    <text evidence="5">The sequence shown here is derived from an EMBL/GenBank/DDBJ whole genome shotgun (WGS) entry which is preliminary data.</text>
</comment>
<keyword evidence="2 4" id="KW-0547">Nucleotide-binding</keyword>
<comment type="similarity">
    <text evidence="4">Belongs to the glutamate--cysteine ligase type 2 family. YbdK subfamily.</text>
</comment>
<keyword evidence="3 4" id="KW-0067">ATP-binding</keyword>
<dbReference type="EMBL" id="BMOB01000001">
    <property type="protein sequence ID" value="GGI76564.1"/>
    <property type="molecule type" value="Genomic_DNA"/>
</dbReference>
<reference evidence="5" key="1">
    <citation type="journal article" date="2014" name="Int. J. Syst. Evol. Microbiol.">
        <title>Complete genome sequence of Corynebacterium casei LMG S-19264T (=DSM 44701T), isolated from a smear-ripened cheese.</title>
        <authorList>
            <consortium name="US DOE Joint Genome Institute (JGI-PGF)"/>
            <person name="Walter F."/>
            <person name="Albersmeier A."/>
            <person name="Kalinowski J."/>
            <person name="Ruckert C."/>
        </authorList>
    </citation>
    <scope>NUCLEOTIDE SEQUENCE</scope>
    <source>
        <strain evidence="5">JCM 13919</strain>
    </source>
</reference>
<accession>A0A917JM97</accession>
<gene>
    <name evidence="5" type="ORF">GCM10007966_01670</name>
</gene>
<dbReference type="Gene3D" id="3.30.590.20">
    <property type="match status" value="1"/>
</dbReference>
<keyword evidence="6" id="KW-1185">Reference proteome</keyword>
<dbReference type="PANTHER" id="PTHR36510">
    <property type="entry name" value="GLUTAMATE--CYSTEINE LIGASE 2-RELATED"/>
    <property type="match status" value="1"/>
</dbReference>
<evidence type="ECO:0000313" key="6">
    <source>
        <dbReference type="Proteomes" id="UP000630149"/>
    </source>
</evidence>
<dbReference type="GO" id="GO:0004357">
    <property type="term" value="F:glutamate-cysteine ligase activity"/>
    <property type="evidence" value="ECO:0007669"/>
    <property type="project" value="UniProtKB-EC"/>
</dbReference>
<name>A0A917JM97_9GAMM</name>
<dbReference type="RefSeq" id="WP_131775411.1">
    <property type="nucleotide sequence ID" value="NZ_BMOB01000001.1"/>
</dbReference>
<reference evidence="5" key="2">
    <citation type="submission" date="2020-09" db="EMBL/GenBank/DDBJ databases">
        <authorList>
            <person name="Sun Q."/>
            <person name="Ohkuma M."/>
        </authorList>
    </citation>
    <scope>NUCLEOTIDE SEQUENCE</scope>
    <source>
        <strain evidence="5">JCM 13919</strain>
    </source>
</reference>
<dbReference type="PANTHER" id="PTHR36510:SF1">
    <property type="entry name" value="GLUTAMATE--CYSTEINE LIGASE 2-RELATED"/>
    <property type="match status" value="1"/>
</dbReference>